<dbReference type="PROSITE" id="PS50931">
    <property type="entry name" value="HTH_LYSR"/>
    <property type="match status" value="1"/>
</dbReference>
<evidence type="ECO:0000313" key="6">
    <source>
        <dbReference type="EMBL" id="KUR70054.1"/>
    </source>
</evidence>
<dbReference type="AlphaFoldDB" id="A0A124JTC7"/>
<dbReference type="PANTHER" id="PTHR30537">
    <property type="entry name" value="HTH-TYPE TRANSCRIPTIONAL REGULATOR"/>
    <property type="match status" value="1"/>
</dbReference>
<dbReference type="Gene3D" id="3.40.190.10">
    <property type="entry name" value="Periplasmic binding protein-like II"/>
    <property type="match status" value="2"/>
</dbReference>
<dbReference type="GO" id="GO:0003700">
    <property type="term" value="F:DNA-binding transcription factor activity"/>
    <property type="evidence" value="ECO:0007669"/>
    <property type="project" value="InterPro"/>
</dbReference>
<dbReference type="Gene3D" id="1.10.10.10">
    <property type="entry name" value="Winged helix-like DNA-binding domain superfamily/Winged helix DNA-binding domain"/>
    <property type="match status" value="1"/>
</dbReference>
<dbReference type="GO" id="GO:0043565">
    <property type="term" value="F:sequence-specific DNA binding"/>
    <property type="evidence" value="ECO:0007669"/>
    <property type="project" value="TreeGrafter"/>
</dbReference>
<evidence type="ECO:0000313" key="7">
    <source>
        <dbReference type="Proteomes" id="UP000058012"/>
    </source>
</evidence>
<evidence type="ECO:0000256" key="2">
    <source>
        <dbReference type="ARBA" id="ARBA00023015"/>
    </source>
</evidence>
<sequence length="305" mass="33716">MHTRLPPLNALRTFDAAARAGSFRGAAEALHVTQSAVSHQIKFLEDSLGVHLFTRTARGIELSQAGEAFHRHVRTAFDAIDQGMRALNRLTRPDDLTIQTYSTVAVRWLMPRIASFQKRCPGVVIRLTTAQDDPDLTDDTCDVALLIGKPPAVRVRTTYLFTPRLYPVCTPRLAETLHALGDLAGQAILQVHPSRGDWQVWLGAVGLTAIDPDAGLRFDSYDHALRMAARGHGVALGMEPYAAEEFAAGVLVRPFPEHDVKPDFHWYIASPETRAEAPHVRAFHAWMREQVENDPALAGLREPAT</sequence>
<dbReference type="InterPro" id="IPR036388">
    <property type="entry name" value="WH-like_DNA-bd_sf"/>
</dbReference>
<dbReference type="CDD" id="cd08432">
    <property type="entry name" value="PBP2_GcdR_TrpI_HvrB_AmpR_like"/>
    <property type="match status" value="1"/>
</dbReference>
<reference evidence="6 7" key="1">
    <citation type="submission" date="2015-10" db="EMBL/GenBank/DDBJ databases">
        <title>Draft genome sequence of Novosphingobium fuchskuhlense DSM 25065 isolated from a surface water sample of the southwest basin of Lake Grosse Fuchskuhle.</title>
        <authorList>
            <person name="Ruckert C."/>
            <person name="Winkler A."/>
            <person name="Glaeser J."/>
            <person name="Grossart H.-P."/>
            <person name="Kalinowski J."/>
            <person name="Glaeser S."/>
        </authorList>
    </citation>
    <scope>NUCLEOTIDE SEQUENCE [LARGE SCALE GENOMIC DNA]</scope>
    <source>
        <strain evidence="6 7">FNE08-7</strain>
    </source>
</reference>
<name>A0A124JTC7_9SPHN</name>
<dbReference type="InterPro" id="IPR005119">
    <property type="entry name" value="LysR_subst-bd"/>
</dbReference>
<protein>
    <recommendedName>
        <fullName evidence="5">HTH lysR-type domain-containing protein</fullName>
    </recommendedName>
</protein>
<evidence type="ECO:0000256" key="3">
    <source>
        <dbReference type="ARBA" id="ARBA00023125"/>
    </source>
</evidence>
<evidence type="ECO:0000256" key="1">
    <source>
        <dbReference type="ARBA" id="ARBA00009437"/>
    </source>
</evidence>
<dbReference type="EMBL" id="LLZS01000009">
    <property type="protein sequence ID" value="KUR70054.1"/>
    <property type="molecule type" value="Genomic_DNA"/>
</dbReference>
<dbReference type="Pfam" id="PF00126">
    <property type="entry name" value="HTH_1"/>
    <property type="match status" value="1"/>
</dbReference>
<dbReference type="STRING" id="1117702.AQZ52_14335"/>
<dbReference type="GO" id="GO:0006351">
    <property type="term" value="P:DNA-templated transcription"/>
    <property type="evidence" value="ECO:0007669"/>
    <property type="project" value="TreeGrafter"/>
</dbReference>
<comment type="caution">
    <text evidence="6">The sequence shown here is derived from an EMBL/GenBank/DDBJ whole genome shotgun (WGS) entry which is preliminary data.</text>
</comment>
<dbReference type="FunFam" id="1.10.10.10:FF:000038">
    <property type="entry name" value="Glycine cleavage system transcriptional activator"/>
    <property type="match status" value="1"/>
</dbReference>
<accession>A0A124JTC7</accession>
<keyword evidence="3" id="KW-0238">DNA-binding</keyword>
<dbReference type="Proteomes" id="UP000058012">
    <property type="component" value="Unassembled WGS sequence"/>
</dbReference>
<keyword evidence="4" id="KW-0804">Transcription</keyword>
<dbReference type="SUPFAM" id="SSF46785">
    <property type="entry name" value="Winged helix' DNA-binding domain"/>
    <property type="match status" value="1"/>
</dbReference>
<comment type="similarity">
    <text evidence="1">Belongs to the LysR transcriptional regulatory family.</text>
</comment>
<dbReference type="InterPro" id="IPR036390">
    <property type="entry name" value="WH_DNA-bd_sf"/>
</dbReference>
<evidence type="ECO:0000256" key="4">
    <source>
        <dbReference type="ARBA" id="ARBA00023163"/>
    </source>
</evidence>
<dbReference type="Pfam" id="PF03466">
    <property type="entry name" value="LysR_substrate"/>
    <property type="match status" value="1"/>
</dbReference>
<gene>
    <name evidence="6" type="ORF">AQZ52_14335</name>
</gene>
<organism evidence="6 7">
    <name type="scientific">Novosphingobium fuchskuhlense</name>
    <dbReference type="NCBI Taxonomy" id="1117702"/>
    <lineage>
        <taxon>Bacteria</taxon>
        <taxon>Pseudomonadati</taxon>
        <taxon>Pseudomonadota</taxon>
        <taxon>Alphaproteobacteria</taxon>
        <taxon>Sphingomonadales</taxon>
        <taxon>Sphingomonadaceae</taxon>
        <taxon>Novosphingobium</taxon>
    </lineage>
</organism>
<dbReference type="SUPFAM" id="SSF53850">
    <property type="entry name" value="Periplasmic binding protein-like II"/>
    <property type="match status" value="1"/>
</dbReference>
<dbReference type="PANTHER" id="PTHR30537:SF74">
    <property type="entry name" value="HTH-TYPE TRANSCRIPTIONAL REGULATOR TRPI"/>
    <property type="match status" value="1"/>
</dbReference>
<feature type="domain" description="HTH lysR-type" evidence="5">
    <location>
        <begin position="6"/>
        <end position="63"/>
    </location>
</feature>
<keyword evidence="2" id="KW-0805">Transcription regulation</keyword>
<dbReference type="PRINTS" id="PR00039">
    <property type="entry name" value="HTHLYSR"/>
</dbReference>
<proteinExistence type="inferred from homology"/>
<dbReference type="InterPro" id="IPR000847">
    <property type="entry name" value="LysR_HTH_N"/>
</dbReference>
<keyword evidence="7" id="KW-1185">Reference proteome</keyword>
<dbReference type="RefSeq" id="WP_067912410.1">
    <property type="nucleotide sequence ID" value="NZ_KQ954246.1"/>
</dbReference>
<dbReference type="InterPro" id="IPR058163">
    <property type="entry name" value="LysR-type_TF_proteobact-type"/>
</dbReference>
<evidence type="ECO:0000259" key="5">
    <source>
        <dbReference type="PROSITE" id="PS50931"/>
    </source>
</evidence>